<protein>
    <recommendedName>
        <fullName evidence="13">Coatomer subunit gamma</fullName>
    </recommendedName>
</protein>
<dbReference type="InterPro" id="IPR011989">
    <property type="entry name" value="ARM-like"/>
</dbReference>
<dbReference type="InterPro" id="IPR017106">
    <property type="entry name" value="Coatomer_gsu"/>
</dbReference>
<dbReference type="EMBL" id="LN609529">
    <property type="protein sequence ID" value="CEF68303.1"/>
    <property type="molecule type" value="Genomic_DNA"/>
</dbReference>
<keyword evidence="4 13" id="KW-0813">Transport</keyword>
<proteinExistence type="inferred from homology"/>
<dbReference type="GO" id="GO:0005793">
    <property type="term" value="C:endoplasmic reticulum-Golgi intermediate compartment"/>
    <property type="evidence" value="ECO:0007669"/>
    <property type="project" value="TreeGrafter"/>
</dbReference>
<reference evidence="19" key="2">
    <citation type="submission" date="2020-12" db="UniProtKB">
        <authorList>
            <consortium name="WormBaseParasite"/>
        </authorList>
    </citation>
    <scope>IDENTIFICATION</scope>
</reference>
<dbReference type="GeneID" id="36380673"/>
<feature type="domain" description="Coatomer subunit gamma C-terminal" evidence="16">
    <location>
        <begin position="763"/>
        <end position="876"/>
    </location>
</feature>
<evidence type="ECO:0000259" key="15">
    <source>
        <dbReference type="Pfam" id="PF08752"/>
    </source>
</evidence>
<dbReference type="Gene3D" id="3.30.310.10">
    <property type="entry name" value="TATA-Binding Protein"/>
    <property type="match status" value="1"/>
</dbReference>
<sequence>MRKDKKDDESGSGNPYAHLDKAAVLQEGRAFNETPINARKCTLILSKLLYLLMNGETVGKTEATDIFFAITKLWQSKDTSLRRLVYLAVKDLSSVADDVIIVTSSLTKDMTGKVDMYRAAAIRALCKITDSGMLQAIERYMKQAIVDRTPAVSSAALVSSLHLLKKSPDVVKRWSNEIQEVVASDNHMVQYHALALLYHIRSGDRIAITKMIQKYGKSGMKSPLALCYLIRIASQLIVVEEATPDSPMHKFIVSCLHHKCEIVIFEAATAIANMENTDSSQLSSAISVLQLMCSSPKPTFRFAAVRTLNKLSTDHPEVVSTCNVDLEQLITDSNRSIATLAITTLLKTGAETSVDRLMKQISSFVSEISDEFKIVVIEAIRSLCVRYPRKHVVMMQFLTPMLRSEGGFAYKKAIVDTIIAIIEENSEAKEIGLAHLCEFIEDCEHTQLATKVLHVLGCECPKLKSPRRYIRYIYNRMILEATQVRAAAVTALAKFGAQCEDLRDSIIVLLRRCLLDTDDEVRDRATFYISILELGDSANLTTYILNVLQVSVIGLEHALQNYIACGDFSSPFDMKSVPLSEKPITVEERRRPSLAMEDVSAKEEKPKVSRQEMFMEQLSTIPQLSNLGPLFRSSQSIELTESVAEYTVTLVKHTFADHIVFQFDCKNTLNDQLLENVSVEIEPLDDEGWTVEHRLPLAKLPYNEPGTTYTVLSLPESGAITGSFSAILTFQVADVDPTTGQPESDERYDDSFCLEEIEIGVPDHVQPVVKTNFSANWDELGEENEFEETYSLQNISSLPDAIKNLQNCLGMGVCDKSDKISVGKNNHQLLLSGVFRGGFEALAKVRLALDPQDNTVLINIVVRSEDEGVSQVLGAAIS</sequence>
<keyword evidence="11 13" id="KW-0968">Cytoplasmic vesicle</keyword>
<feature type="domain" description="Coatomer gamma subunit appendage Ig-like subdomain" evidence="15">
    <location>
        <begin position="614"/>
        <end position="759"/>
    </location>
</feature>
<dbReference type="Pfam" id="PF08752">
    <property type="entry name" value="COP-gamma_platf"/>
    <property type="match status" value="1"/>
</dbReference>
<comment type="similarity">
    <text evidence="2 13">Belongs to the COPG family.</text>
</comment>
<dbReference type="CTD" id="36380673"/>
<dbReference type="STRING" id="34506.A0A090LJK4"/>
<dbReference type="InterPro" id="IPR012295">
    <property type="entry name" value="TBP_dom_sf"/>
</dbReference>
<dbReference type="PIRSF" id="PIRSF037093">
    <property type="entry name" value="Coatomer_gamma_subunit"/>
    <property type="match status" value="1"/>
</dbReference>
<evidence type="ECO:0000256" key="7">
    <source>
        <dbReference type="ARBA" id="ARBA00022892"/>
    </source>
</evidence>
<dbReference type="InterPro" id="IPR009028">
    <property type="entry name" value="Coatomer/calthrin_app_sub_C"/>
</dbReference>
<evidence type="ECO:0000256" key="13">
    <source>
        <dbReference type="PIRNR" id="PIRNR037093"/>
    </source>
</evidence>
<dbReference type="GO" id="GO:0000139">
    <property type="term" value="C:Golgi membrane"/>
    <property type="evidence" value="ECO:0007669"/>
    <property type="project" value="UniProtKB-SubCell"/>
</dbReference>
<evidence type="ECO:0000256" key="10">
    <source>
        <dbReference type="ARBA" id="ARBA00023136"/>
    </source>
</evidence>
<dbReference type="PANTHER" id="PTHR10261:SF0">
    <property type="entry name" value="COATOMER SUBUNIT GAMMA-2"/>
    <property type="match status" value="1"/>
</dbReference>
<name>A0A090LJK4_STRRB</name>
<evidence type="ECO:0000256" key="1">
    <source>
        <dbReference type="ARBA" id="ARBA00004255"/>
    </source>
</evidence>
<dbReference type="GO" id="GO:0030126">
    <property type="term" value="C:COPI vesicle coat"/>
    <property type="evidence" value="ECO:0007669"/>
    <property type="project" value="InterPro"/>
</dbReference>
<keyword evidence="6" id="KW-0677">Repeat</keyword>
<dbReference type="SUPFAM" id="SSF48371">
    <property type="entry name" value="ARM repeat"/>
    <property type="match status" value="1"/>
</dbReference>
<dbReference type="eggNOG" id="KOG1078">
    <property type="taxonomic scope" value="Eukaryota"/>
</dbReference>
<accession>A0A090LJK4</accession>
<dbReference type="FunFam" id="1.25.10.10:FF:000382">
    <property type="entry name" value="Coatomer subunit gamma"/>
    <property type="match status" value="1"/>
</dbReference>
<dbReference type="SUPFAM" id="SSF55711">
    <property type="entry name" value="Subdomain of clathrin and coatomer appendage domain"/>
    <property type="match status" value="1"/>
</dbReference>
<evidence type="ECO:0000256" key="5">
    <source>
        <dbReference type="ARBA" id="ARBA00022490"/>
    </source>
</evidence>
<dbReference type="Gene3D" id="2.60.40.1480">
    <property type="entry name" value="Coatomer, gamma subunit, appendage domain"/>
    <property type="match status" value="1"/>
</dbReference>
<evidence type="ECO:0000259" key="14">
    <source>
        <dbReference type="Pfam" id="PF01602"/>
    </source>
</evidence>
<dbReference type="GO" id="GO:0006891">
    <property type="term" value="P:intra-Golgi vesicle-mediated transport"/>
    <property type="evidence" value="ECO:0007669"/>
    <property type="project" value="TreeGrafter"/>
</dbReference>
<evidence type="ECO:0000313" key="20">
    <source>
        <dbReference type="WormBase" id="SRAE_2000296100"/>
    </source>
</evidence>
<dbReference type="GO" id="GO:0006886">
    <property type="term" value="P:intracellular protein transport"/>
    <property type="evidence" value="ECO:0007669"/>
    <property type="project" value="InterPro"/>
</dbReference>
<dbReference type="GO" id="GO:0072384">
    <property type="term" value="P:organelle transport along microtubule"/>
    <property type="evidence" value="ECO:0007669"/>
    <property type="project" value="TreeGrafter"/>
</dbReference>
<keyword evidence="7 13" id="KW-0931">ER-Golgi transport</keyword>
<dbReference type="GO" id="GO:0006888">
    <property type="term" value="P:endoplasmic reticulum to Golgi vesicle-mediated transport"/>
    <property type="evidence" value="ECO:0007669"/>
    <property type="project" value="TreeGrafter"/>
</dbReference>
<dbReference type="Pfam" id="PF16381">
    <property type="entry name" value="Coatomer_g_Cpla"/>
    <property type="match status" value="1"/>
</dbReference>
<reference evidence="17 18" key="1">
    <citation type="submission" date="2014-09" db="EMBL/GenBank/DDBJ databases">
        <authorList>
            <person name="Martin A.A."/>
        </authorList>
    </citation>
    <scope>NUCLEOTIDE SEQUENCE</scope>
    <source>
        <strain evidence="18">ED321</strain>
        <strain evidence="17">ED321 Heterogonic</strain>
    </source>
</reference>
<dbReference type="FunFam" id="1.25.10.10:FF:000071">
    <property type="entry name" value="Coatomer subunit gamma"/>
    <property type="match status" value="1"/>
</dbReference>
<evidence type="ECO:0000256" key="11">
    <source>
        <dbReference type="ARBA" id="ARBA00023329"/>
    </source>
</evidence>
<dbReference type="InterPro" id="IPR032154">
    <property type="entry name" value="Coatomer_g_Cpla"/>
</dbReference>
<keyword evidence="18" id="KW-1185">Reference proteome</keyword>
<evidence type="ECO:0000259" key="16">
    <source>
        <dbReference type="Pfam" id="PF16381"/>
    </source>
</evidence>
<evidence type="ECO:0000256" key="6">
    <source>
        <dbReference type="ARBA" id="ARBA00022737"/>
    </source>
</evidence>
<dbReference type="GO" id="GO:0005198">
    <property type="term" value="F:structural molecule activity"/>
    <property type="evidence" value="ECO:0007669"/>
    <property type="project" value="InterPro"/>
</dbReference>
<dbReference type="InterPro" id="IPR013040">
    <property type="entry name" value="Coatomer_gsu_app_Ig-like_dom"/>
</dbReference>
<dbReference type="AlphaFoldDB" id="A0A090LJK4"/>
<evidence type="ECO:0000313" key="17">
    <source>
        <dbReference type="EMBL" id="CEF68303.1"/>
    </source>
</evidence>
<dbReference type="SUPFAM" id="SSF49348">
    <property type="entry name" value="Clathrin adaptor appendage domain"/>
    <property type="match status" value="1"/>
</dbReference>
<organism evidence="17">
    <name type="scientific">Strongyloides ratti</name>
    <name type="common">Parasitic roundworm</name>
    <dbReference type="NCBI Taxonomy" id="34506"/>
    <lineage>
        <taxon>Eukaryota</taxon>
        <taxon>Metazoa</taxon>
        <taxon>Ecdysozoa</taxon>
        <taxon>Nematoda</taxon>
        <taxon>Chromadorea</taxon>
        <taxon>Rhabditida</taxon>
        <taxon>Tylenchina</taxon>
        <taxon>Panagrolaimomorpha</taxon>
        <taxon>Strongyloidoidea</taxon>
        <taxon>Strongyloididae</taxon>
        <taxon>Strongyloides</taxon>
    </lineage>
</organism>
<dbReference type="FunFam" id="3.30.310.10:FF:000011">
    <property type="entry name" value="Coatomer subunit gamma"/>
    <property type="match status" value="1"/>
</dbReference>
<evidence type="ECO:0000256" key="8">
    <source>
        <dbReference type="ARBA" id="ARBA00022927"/>
    </source>
</evidence>
<dbReference type="Proteomes" id="UP000035682">
    <property type="component" value="Unplaced"/>
</dbReference>
<dbReference type="OMA" id="DFIEDCE"/>
<dbReference type="RefSeq" id="XP_024507503.1">
    <property type="nucleotide sequence ID" value="XM_024654098.1"/>
</dbReference>
<evidence type="ECO:0000313" key="19">
    <source>
        <dbReference type="WBParaSite" id="SRAE_2000296100.1"/>
    </source>
</evidence>
<evidence type="ECO:0000256" key="3">
    <source>
        <dbReference type="ARBA" id="ARBA00011775"/>
    </source>
</evidence>
<dbReference type="Gene3D" id="1.25.10.10">
    <property type="entry name" value="Leucine-rich Repeat Variant"/>
    <property type="match status" value="2"/>
</dbReference>
<dbReference type="GO" id="GO:0009306">
    <property type="term" value="P:protein secretion"/>
    <property type="evidence" value="ECO:0007669"/>
    <property type="project" value="TreeGrafter"/>
</dbReference>
<evidence type="ECO:0000256" key="12">
    <source>
        <dbReference type="ARBA" id="ARBA00025536"/>
    </source>
</evidence>
<dbReference type="FunFam" id="2.60.40.1480:FF:000001">
    <property type="entry name" value="Coatomer subunit gamma"/>
    <property type="match status" value="1"/>
</dbReference>
<dbReference type="InterPro" id="IPR002553">
    <property type="entry name" value="Clathrin/coatomer_adapt-like_N"/>
</dbReference>
<comment type="function">
    <text evidence="12 13">The coatomer is a cytosolic protein complex that binds to dilysine motifs and reversibly associates with Golgi non-clathrin-coated vesicles, which further mediate biosynthetic protein transport from the ER, via the Golgi up to the trans Golgi network. Coatomer complex is required for budding from Golgi membranes, and is essential for the retrograde Golgi-to-ER transport of dilysine-tagged proteins.</text>
</comment>
<dbReference type="GO" id="GO:0005783">
    <property type="term" value="C:endoplasmic reticulum"/>
    <property type="evidence" value="ECO:0007669"/>
    <property type="project" value="TreeGrafter"/>
</dbReference>
<dbReference type="OrthoDB" id="1074925at2759"/>
<dbReference type="InterPro" id="IPR013041">
    <property type="entry name" value="Clathrin_app_Ig-like_sf"/>
</dbReference>
<dbReference type="InterPro" id="IPR037067">
    <property type="entry name" value="Coatomer_gsu_app_sf"/>
</dbReference>
<dbReference type="PANTHER" id="PTHR10261">
    <property type="entry name" value="COATOMER SUBUNIT GAMMA"/>
    <property type="match status" value="1"/>
</dbReference>
<keyword evidence="5 13" id="KW-0963">Cytoplasm</keyword>
<evidence type="ECO:0000256" key="4">
    <source>
        <dbReference type="ARBA" id="ARBA00022448"/>
    </source>
</evidence>
<comment type="subunit">
    <text evidence="3">Oligomeric complex that consists of at least the alpha, beta, beta', gamma, delta, epsilon and zeta subunits.</text>
</comment>
<evidence type="ECO:0000256" key="9">
    <source>
        <dbReference type="ARBA" id="ARBA00023034"/>
    </source>
</evidence>
<evidence type="ECO:0000256" key="2">
    <source>
        <dbReference type="ARBA" id="ARBA00010720"/>
    </source>
</evidence>
<comment type="subcellular location">
    <subcellularLocation>
        <location evidence="13">Cytoplasm</location>
    </subcellularLocation>
    <subcellularLocation>
        <location evidence="1 13">Golgi apparatus membrane</location>
        <topology evidence="1 13">Peripheral membrane protein</topology>
        <orientation evidence="1 13">Cytoplasmic side</orientation>
    </subcellularLocation>
    <subcellularLocation>
        <location evidence="13">Cytoplasmic vesicle</location>
        <location evidence="13">COPI-coated vesicle membrane</location>
        <topology evidence="13">Peripheral membrane protein</topology>
        <orientation evidence="13">Cytoplasmic side</orientation>
    </subcellularLocation>
</comment>
<evidence type="ECO:0000313" key="18">
    <source>
        <dbReference type="Proteomes" id="UP000035682"/>
    </source>
</evidence>
<keyword evidence="10 13" id="KW-0472">Membrane</keyword>
<dbReference type="WBParaSite" id="SRAE_2000296100.1">
    <property type="protein sequence ID" value="SRAE_2000296100.1"/>
    <property type="gene ID" value="WBGene00263180"/>
</dbReference>
<keyword evidence="9 13" id="KW-0333">Golgi apparatus</keyword>
<dbReference type="WormBase" id="SRAE_2000296100">
    <property type="protein sequence ID" value="SRP03706"/>
    <property type="gene ID" value="WBGene00263180"/>
</dbReference>
<feature type="domain" description="Clathrin/coatomer adaptor adaptin-like N-terminal" evidence="14">
    <location>
        <begin position="24"/>
        <end position="535"/>
    </location>
</feature>
<keyword evidence="8 13" id="KW-0653">Protein transport</keyword>
<gene>
    <name evidence="17 19 20" type="ORF">SRAE_2000296100</name>
</gene>
<dbReference type="InterPro" id="IPR016024">
    <property type="entry name" value="ARM-type_fold"/>
</dbReference>
<dbReference type="Pfam" id="PF01602">
    <property type="entry name" value="Adaptin_N"/>
    <property type="match status" value="1"/>
</dbReference>